<feature type="transmembrane region" description="Helical" evidence="1">
    <location>
        <begin position="232"/>
        <end position="256"/>
    </location>
</feature>
<feature type="transmembrane region" description="Helical" evidence="1">
    <location>
        <begin position="74"/>
        <end position="98"/>
    </location>
</feature>
<name>A0A2M8PC59_9CHLR</name>
<feature type="transmembrane region" description="Helical" evidence="1">
    <location>
        <begin position="33"/>
        <end position="54"/>
    </location>
</feature>
<dbReference type="Proteomes" id="UP000229681">
    <property type="component" value="Unassembled WGS sequence"/>
</dbReference>
<comment type="caution">
    <text evidence="2">The sequence shown here is derived from an EMBL/GenBank/DDBJ whole genome shotgun (WGS) entry which is preliminary data.</text>
</comment>
<evidence type="ECO:0008006" key="4">
    <source>
        <dbReference type="Google" id="ProtNLM"/>
    </source>
</evidence>
<feature type="transmembrane region" description="Helical" evidence="1">
    <location>
        <begin position="190"/>
        <end position="220"/>
    </location>
</feature>
<evidence type="ECO:0000313" key="2">
    <source>
        <dbReference type="EMBL" id="PJF35129.1"/>
    </source>
</evidence>
<accession>A0A2M8PC59</accession>
<sequence>MTEAQALPRRRISLFKNPVVVKELRGRMRGVRAFAVLSVYLLLMVAFALLLYVIATASQDISGFTSGGQIGRTLFTGIIGIQLFLVTFIAPSFTASAISGERERQTYDLLKTTLLPARTLVLGKLFSALSYVFLLLIAAVPLQSIAFLFGGVSEIEVVLSFVILAVTAVTLGAMGLYFSASQARTLSANITTYAVTIFITIGLPMAIFILLALIASFLSANQTNIAADVQVVLLYGLLALAATNPLMAAFLTQYWLLNKQSATFFYETVTSTTGIVQVPLISPWILFSALYLLIALVLVIRTVRRVRRIEA</sequence>
<feature type="transmembrane region" description="Helical" evidence="1">
    <location>
        <begin position="157"/>
        <end position="178"/>
    </location>
</feature>
<organism evidence="2 3">
    <name type="scientific">Candidatus Thermofonsia Clade 1 bacterium</name>
    <dbReference type="NCBI Taxonomy" id="2364210"/>
    <lineage>
        <taxon>Bacteria</taxon>
        <taxon>Bacillati</taxon>
        <taxon>Chloroflexota</taxon>
        <taxon>Candidatus Thermofontia</taxon>
        <taxon>Candidatus Thermofonsia Clade 1</taxon>
    </lineage>
</organism>
<proteinExistence type="predicted"/>
<keyword evidence="1" id="KW-1133">Transmembrane helix</keyword>
<dbReference type="EMBL" id="PGTM01000202">
    <property type="protein sequence ID" value="PJF35129.1"/>
    <property type="molecule type" value="Genomic_DNA"/>
</dbReference>
<evidence type="ECO:0000313" key="3">
    <source>
        <dbReference type="Proteomes" id="UP000229681"/>
    </source>
</evidence>
<dbReference type="AlphaFoldDB" id="A0A2M8PC59"/>
<reference evidence="2 3" key="1">
    <citation type="submission" date="2017-11" db="EMBL/GenBank/DDBJ databases">
        <title>Evolution of Phototrophy in the Chloroflexi Phylum Driven by Horizontal Gene Transfer.</title>
        <authorList>
            <person name="Ward L.M."/>
            <person name="Hemp J."/>
            <person name="Shih P.M."/>
            <person name="Mcglynn S.E."/>
            <person name="Fischer W."/>
        </authorList>
    </citation>
    <scope>NUCLEOTIDE SEQUENCE [LARGE SCALE GENOMIC DNA]</scope>
    <source>
        <strain evidence="2">JP3_13</strain>
    </source>
</reference>
<gene>
    <name evidence="2" type="ORF">CUN49_12140</name>
</gene>
<keyword evidence="1" id="KW-0472">Membrane</keyword>
<evidence type="ECO:0000256" key="1">
    <source>
        <dbReference type="SAM" id="Phobius"/>
    </source>
</evidence>
<keyword evidence="1" id="KW-0812">Transmembrane</keyword>
<feature type="transmembrane region" description="Helical" evidence="1">
    <location>
        <begin position="276"/>
        <end position="300"/>
    </location>
</feature>
<feature type="transmembrane region" description="Helical" evidence="1">
    <location>
        <begin position="128"/>
        <end position="150"/>
    </location>
</feature>
<protein>
    <recommendedName>
        <fullName evidence="4">ABC transporter permease</fullName>
    </recommendedName>
</protein>